<comment type="caution">
    <text evidence="6">The sequence shown here is derived from an EMBL/GenBank/DDBJ whole genome shotgun (WGS) entry which is preliminary data.</text>
</comment>
<name>A0ABW7FA65_9BURK</name>
<evidence type="ECO:0000313" key="7">
    <source>
        <dbReference type="Proteomes" id="UP001606210"/>
    </source>
</evidence>
<gene>
    <name evidence="6" type="ORF">ACG00Y_23925</name>
</gene>
<dbReference type="RefSeq" id="WP_394483289.1">
    <property type="nucleotide sequence ID" value="NZ_JBIGHV010000010.1"/>
</dbReference>
<feature type="transmembrane region" description="Helical" evidence="4">
    <location>
        <begin position="20"/>
        <end position="43"/>
    </location>
</feature>
<evidence type="ECO:0000313" key="6">
    <source>
        <dbReference type="EMBL" id="MFG6432984.1"/>
    </source>
</evidence>
<feature type="transmembrane region" description="Helical" evidence="4">
    <location>
        <begin position="270"/>
        <end position="290"/>
    </location>
</feature>
<feature type="transmembrane region" description="Helical" evidence="4">
    <location>
        <begin position="365"/>
        <end position="389"/>
    </location>
</feature>
<keyword evidence="7" id="KW-1185">Reference proteome</keyword>
<accession>A0ABW7FA65</accession>
<protein>
    <submittedName>
        <fullName evidence="6">MFS transporter</fullName>
    </submittedName>
</protein>
<feature type="transmembrane region" description="Helical" evidence="4">
    <location>
        <begin position="118"/>
        <end position="140"/>
    </location>
</feature>
<dbReference type="PANTHER" id="PTHR23528">
    <property type="match status" value="1"/>
</dbReference>
<dbReference type="PROSITE" id="PS50850">
    <property type="entry name" value="MFS"/>
    <property type="match status" value="1"/>
</dbReference>
<keyword evidence="3 4" id="KW-0472">Membrane</keyword>
<reference evidence="6 7" key="1">
    <citation type="submission" date="2024-08" db="EMBL/GenBank/DDBJ databases">
        <authorList>
            <person name="Lu H."/>
        </authorList>
    </citation>
    <scope>NUCLEOTIDE SEQUENCE [LARGE SCALE GENOMIC DNA]</scope>
    <source>
        <strain evidence="6 7">LYH14W</strain>
    </source>
</reference>
<dbReference type="SUPFAM" id="SSF103473">
    <property type="entry name" value="MFS general substrate transporter"/>
    <property type="match status" value="1"/>
</dbReference>
<keyword evidence="1 4" id="KW-0812">Transmembrane</keyword>
<dbReference type="Gene3D" id="1.20.1250.20">
    <property type="entry name" value="MFS general substrate transporter like domains"/>
    <property type="match status" value="2"/>
</dbReference>
<feature type="transmembrane region" description="Helical" evidence="4">
    <location>
        <begin position="302"/>
        <end position="321"/>
    </location>
</feature>
<feature type="transmembrane region" description="Helical" evidence="4">
    <location>
        <begin position="327"/>
        <end position="353"/>
    </location>
</feature>
<dbReference type="Proteomes" id="UP001606210">
    <property type="component" value="Unassembled WGS sequence"/>
</dbReference>
<evidence type="ECO:0000256" key="1">
    <source>
        <dbReference type="ARBA" id="ARBA00022692"/>
    </source>
</evidence>
<evidence type="ECO:0000256" key="2">
    <source>
        <dbReference type="ARBA" id="ARBA00022989"/>
    </source>
</evidence>
<sequence length="421" mass="45112">MTIAFATSKDYAAPSKRVSAGFIVLYALAFFGLWMAIMTPAVMTLALRVNEIDPANKESNLSWILGVGAIVAMLVNPIVGQLSDRTTSRFGMRKPWMVAGAALVLVALYLMGTGDLMVVAVGWWLMQLAFNAVLATMTAVMPDQVPEEQRGVVSGVLGICLQVGIVGGVYLAQAVGSTFQMFMAPGLIFVVLLAVFLPSFEDRRLKTDTMPKLELIALAKSFWIDPRKAPDFAWAFVSRFMLIMGLATLLTYQVFFLIDKLHFTPDQIPGAMLTATLVTTATTVIGSLLSGWLSDKMQRRKFFVWSSTLIFAAGLAVVGMANDFEGFLWGIAIVGFGQGVYVAVDLALVTQVLPNPAESAKDLGIFNLANALPQTVAPAIAPLFLMIGAEGGKGNYIALFVAAALISAVGALAVIPIRKVK</sequence>
<evidence type="ECO:0000256" key="4">
    <source>
        <dbReference type="SAM" id="Phobius"/>
    </source>
</evidence>
<feature type="transmembrane region" description="Helical" evidence="4">
    <location>
        <begin position="152"/>
        <end position="173"/>
    </location>
</feature>
<feature type="transmembrane region" description="Helical" evidence="4">
    <location>
        <begin position="395"/>
        <end position="415"/>
    </location>
</feature>
<organism evidence="6 7">
    <name type="scientific">Pelomonas parva</name>
    <dbReference type="NCBI Taxonomy" id="3299032"/>
    <lineage>
        <taxon>Bacteria</taxon>
        <taxon>Pseudomonadati</taxon>
        <taxon>Pseudomonadota</taxon>
        <taxon>Betaproteobacteria</taxon>
        <taxon>Burkholderiales</taxon>
        <taxon>Sphaerotilaceae</taxon>
        <taxon>Roseateles</taxon>
    </lineage>
</organism>
<feature type="transmembrane region" description="Helical" evidence="4">
    <location>
        <begin position="232"/>
        <end position="258"/>
    </location>
</feature>
<dbReference type="Pfam" id="PF07690">
    <property type="entry name" value="MFS_1"/>
    <property type="match status" value="1"/>
</dbReference>
<feature type="transmembrane region" description="Helical" evidence="4">
    <location>
        <begin position="63"/>
        <end position="83"/>
    </location>
</feature>
<evidence type="ECO:0000256" key="3">
    <source>
        <dbReference type="ARBA" id="ARBA00023136"/>
    </source>
</evidence>
<dbReference type="InterPro" id="IPR020846">
    <property type="entry name" value="MFS_dom"/>
</dbReference>
<feature type="domain" description="Major facilitator superfamily (MFS) profile" evidence="5">
    <location>
        <begin position="231"/>
        <end position="421"/>
    </location>
</feature>
<feature type="transmembrane region" description="Helical" evidence="4">
    <location>
        <begin position="95"/>
        <end position="112"/>
    </location>
</feature>
<dbReference type="PANTHER" id="PTHR23528:SF1">
    <property type="entry name" value="MAJOR FACILITATOR SUPERFAMILY (MFS) PROFILE DOMAIN-CONTAINING PROTEIN"/>
    <property type="match status" value="1"/>
</dbReference>
<evidence type="ECO:0000259" key="5">
    <source>
        <dbReference type="PROSITE" id="PS50850"/>
    </source>
</evidence>
<feature type="transmembrane region" description="Helical" evidence="4">
    <location>
        <begin position="179"/>
        <end position="200"/>
    </location>
</feature>
<dbReference type="EMBL" id="JBIGHV010000010">
    <property type="protein sequence ID" value="MFG6432984.1"/>
    <property type="molecule type" value="Genomic_DNA"/>
</dbReference>
<proteinExistence type="predicted"/>
<dbReference type="InterPro" id="IPR011701">
    <property type="entry name" value="MFS"/>
</dbReference>
<keyword evidence="2 4" id="KW-1133">Transmembrane helix</keyword>
<dbReference type="InterPro" id="IPR036259">
    <property type="entry name" value="MFS_trans_sf"/>
</dbReference>